<dbReference type="InParanoid" id="I2GZD2"/>
<reference evidence="3 4" key="1">
    <citation type="journal article" date="2011" name="Proc. Natl. Acad. Sci. U.S.A.">
        <title>Evolutionary erosion of yeast sex chromosomes by mating-type switching accidents.</title>
        <authorList>
            <person name="Gordon J.L."/>
            <person name="Armisen D."/>
            <person name="Proux-Wera E."/>
            <person name="Oheigeartaigh S.S."/>
            <person name="Byrne K.P."/>
            <person name="Wolfe K.H."/>
        </authorList>
    </citation>
    <scope>NUCLEOTIDE SEQUENCE [LARGE SCALE GENOMIC DNA]</scope>
    <source>
        <strain evidence="4">ATCC 34711 / CBS 6284 / DSM 70876 / NBRC 10599 / NRRL Y-10934 / UCD 77-7</strain>
    </source>
</reference>
<dbReference type="Pfam" id="PF25381">
    <property type="entry name" value="PH_26"/>
    <property type="match status" value="1"/>
</dbReference>
<dbReference type="GeneID" id="14494319"/>
<feature type="region of interest" description="Disordered" evidence="1">
    <location>
        <begin position="376"/>
        <end position="413"/>
    </location>
</feature>
<dbReference type="Proteomes" id="UP000002866">
    <property type="component" value="Chromosome 2"/>
</dbReference>
<keyword evidence="4" id="KW-1185">Reference proteome</keyword>
<feature type="domain" description="Skg3/CAF120-like PH-like" evidence="2">
    <location>
        <begin position="426"/>
        <end position="479"/>
    </location>
</feature>
<gene>
    <name evidence="3" type="primary">TBLA0B06610</name>
    <name evidence="3" type="ORF">TBLA_0B06610</name>
</gene>
<evidence type="ECO:0000259" key="2">
    <source>
        <dbReference type="Pfam" id="PF25381"/>
    </source>
</evidence>
<dbReference type="InterPro" id="IPR058155">
    <property type="entry name" value="Skg3/CAF120-like_PH"/>
</dbReference>
<dbReference type="OrthoDB" id="5563754at2759"/>
<organism evidence="3 4">
    <name type="scientific">Henningerozyma blattae (strain ATCC 34711 / CBS 6284 / DSM 70876 / NBRC 10599 / NRRL Y-10934 / UCD 77-7)</name>
    <name type="common">Yeast</name>
    <name type="synonym">Tetrapisispora blattae</name>
    <dbReference type="NCBI Taxonomy" id="1071380"/>
    <lineage>
        <taxon>Eukaryota</taxon>
        <taxon>Fungi</taxon>
        <taxon>Dikarya</taxon>
        <taxon>Ascomycota</taxon>
        <taxon>Saccharomycotina</taxon>
        <taxon>Saccharomycetes</taxon>
        <taxon>Saccharomycetales</taxon>
        <taxon>Saccharomycetaceae</taxon>
        <taxon>Henningerozyma</taxon>
    </lineage>
</organism>
<evidence type="ECO:0000256" key="1">
    <source>
        <dbReference type="SAM" id="MobiDB-lite"/>
    </source>
</evidence>
<dbReference type="EMBL" id="HE806317">
    <property type="protein sequence ID" value="CCH59484.1"/>
    <property type="molecule type" value="Genomic_DNA"/>
</dbReference>
<dbReference type="eggNOG" id="ENOG502QTIE">
    <property type="taxonomic scope" value="Eukaryota"/>
</dbReference>
<proteinExistence type="predicted"/>
<dbReference type="AlphaFoldDB" id="I2GZD2"/>
<dbReference type="RefSeq" id="XP_004179003.1">
    <property type="nucleotide sequence ID" value="XM_004178955.1"/>
</dbReference>
<dbReference type="HOGENOM" id="CLU_017094_2_0_1"/>
<evidence type="ECO:0000313" key="3">
    <source>
        <dbReference type="EMBL" id="CCH59484.1"/>
    </source>
</evidence>
<name>I2GZD2_HENB6</name>
<dbReference type="OMA" id="LIKPIPH"/>
<evidence type="ECO:0000313" key="4">
    <source>
        <dbReference type="Proteomes" id="UP000002866"/>
    </source>
</evidence>
<accession>I2GZD2</accession>
<sequence>MKFLNRDTKDQVLLEVTSSRRFDNKGNIYAEENEIQSTFNSSPQKPKNFKEKLSKINITTWKSNDTNDLENSYSYQINSGITSKGHNLTHDQIASKAIFEKIPPSFYTSLKPLFVLLKSQQSKLYFEWSLNNNSYNTISWLIQDITSNSDSPKKIQSISLKGTDLIIYTEGFNPLKYKIRLIDDYRCIGISNIDFINNSLIIQNGNFELRCSNLPILLNLQKLCLLSIFECNQIFKSLTGMVIASLGSTMFNMHIILDSTFCFRDWCEIYIEGKGWTKAWCHVDKLHSNKKKSVNYTIKFFKEKKPDSAIKNKSELFCFISSLKPIKDIFFYPDCKNSHSSIKENISIHEFLESVRIIKFVGNVSFPKKGFHSKNISHSTSNASSKSKGLLHKSSPSRSSSTSSNTSSTSGASHNCITNDFENCITSENGLLIRPIPHNGVNHLETLISFIIPMMNVTSLYGRPGHFKNGREDINSLMFGLPNLPVVDYFSLEEISTLLEPSIDINQNQDCMSHDTTFQSMDFYSKYLSSKMKEQPTRSQDFEFTHLKDLGVEYSNTLETNKVAMDVPRVYCSDSAETLI</sequence>
<dbReference type="KEGG" id="tbl:TBLA_0B06610"/>
<protein>
    <recommendedName>
        <fullName evidence="2">Skg3/CAF120-like PH-like domain-containing protein</fullName>
    </recommendedName>
</protein>